<keyword evidence="8" id="KW-0375">Hydrogen ion transport</keyword>
<feature type="transmembrane region" description="Helical" evidence="12">
    <location>
        <begin position="6"/>
        <end position="22"/>
    </location>
</feature>
<dbReference type="AlphaFoldDB" id="A0A9X0YU32"/>
<evidence type="ECO:0000256" key="3">
    <source>
        <dbReference type="ARBA" id="ARBA00022448"/>
    </source>
</evidence>
<keyword evidence="4" id="KW-1003">Cell membrane</keyword>
<dbReference type="Pfam" id="PF01618">
    <property type="entry name" value="MotA_ExbB"/>
    <property type="match status" value="1"/>
</dbReference>
<organism evidence="15 16">
    <name type="scientific">Oceanobacillus polygoni</name>
    <dbReference type="NCBI Taxonomy" id="1235259"/>
    <lineage>
        <taxon>Bacteria</taxon>
        <taxon>Bacillati</taxon>
        <taxon>Bacillota</taxon>
        <taxon>Bacilli</taxon>
        <taxon>Bacillales</taxon>
        <taxon>Bacillaceae</taxon>
        <taxon>Oceanobacillus</taxon>
    </lineage>
</organism>
<evidence type="ECO:0000256" key="2">
    <source>
        <dbReference type="ARBA" id="ARBA00008038"/>
    </source>
</evidence>
<evidence type="ECO:0000256" key="12">
    <source>
        <dbReference type="SAM" id="Phobius"/>
    </source>
</evidence>
<dbReference type="GO" id="GO:0005886">
    <property type="term" value="C:plasma membrane"/>
    <property type="evidence" value="ECO:0007669"/>
    <property type="project" value="UniProtKB-SubCell"/>
</dbReference>
<dbReference type="InterPro" id="IPR047055">
    <property type="entry name" value="MotA-like"/>
</dbReference>
<reference evidence="15" key="1">
    <citation type="submission" date="2021-03" db="EMBL/GenBank/DDBJ databases">
        <title>Genomic Encyclopedia of Type Strains, Phase IV (KMG-IV): sequencing the most valuable type-strain genomes for metagenomic binning, comparative biology and taxonomic classification.</title>
        <authorList>
            <person name="Goeker M."/>
        </authorList>
    </citation>
    <scope>NUCLEOTIDE SEQUENCE</scope>
    <source>
        <strain evidence="15">DSM 107338</strain>
    </source>
</reference>
<dbReference type="EMBL" id="JAGGMB010000011">
    <property type="protein sequence ID" value="MBP2078870.1"/>
    <property type="molecule type" value="Genomic_DNA"/>
</dbReference>
<evidence type="ECO:0000256" key="9">
    <source>
        <dbReference type="ARBA" id="ARBA00022989"/>
    </source>
</evidence>
<dbReference type="Pfam" id="PF20560">
    <property type="entry name" value="MotA_N"/>
    <property type="match status" value="1"/>
</dbReference>
<evidence type="ECO:0000256" key="5">
    <source>
        <dbReference type="ARBA" id="ARBA00022500"/>
    </source>
</evidence>
<comment type="subcellular location">
    <subcellularLocation>
        <location evidence="1">Cell membrane</location>
        <topology evidence="1">Multi-pass membrane protein</topology>
    </subcellularLocation>
</comment>
<keyword evidence="7" id="KW-0283">Flagellar rotation</keyword>
<protein>
    <submittedName>
        <fullName evidence="15">Chemotaxis protein MotA</fullName>
    </submittedName>
</protein>
<evidence type="ECO:0000259" key="13">
    <source>
        <dbReference type="Pfam" id="PF01618"/>
    </source>
</evidence>
<keyword evidence="11 12" id="KW-0472">Membrane</keyword>
<comment type="caution">
    <text evidence="15">The sequence shown here is derived from an EMBL/GenBank/DDBJ whole genome shotgun (WGS) entry which is preliminary data.</text>
</comment>
<proteinExistence type="inferred from homology"/>
<evidence type="ECO:0000256" key="6">
    <source>
        <dbReference type="ARBA" id="ARBA00022692"/>
    </source>
</evidence>
<evidence type="ECO:0000256" key="1">
    <source>
        <dbReference type="ARBA" id="ARBA00004651"/>
    </source>
</evidence>
<dbReference type="Proteomes" id="UP001138793">
    <property type="component" value="Unassembled WGS sequence"/>
</dbReference>
<evidence type="ECO:0000256" key="10">
    <source>
        <dbReference type="ARBA" id="ARBA00023065"/>
    </source>
</evidence>
<feature type="domain" description="Motility protein A N-terminal" evidence="14">
    <location>
        <begin position="6"/>
        <end position="93"/>
    </location>
</feature>
<feature type="transmembrane region" description="Helical" evidence="12">
    <location>
        <begin position="153"/>
        <end position="171"/>
    </location>
</feature>
<feature type="transmembrane region" description="Helical" evidence="12">
    <location>
        <begin position="34"/>
        <end position="53"/>
    </location>
</feature>
<dbReference type="RefSeq" id="WP_149473387.1">
    <property type="nucleotide sequence ID" value="NZ_JAGGMB010000011.1"/>
</dbReference>
<dbReference type="OrthoDB" id="9806929at2"/>
<keyword evidence="5" id="KW-0145">Chemotaxis</keyword>
<gene>
    <name evidence="15" type="ORF">J2Z64_003139</name>
</gene>
<dbReference type="PANTHER" id="PTHR30433">
    <property type="entry name" value="CHEMOTAXIS PROTEIN MOTA"/>
    <property type="match status" value="1"/>
</dbReference>
<dbReference type="GO" id="GO:0006935">
    <property type="term" value="P:chemotaxis"/>
    <property type="evidence" value="ECO:0007669"/>
    <property type="project" value="UniProtKB-KW"/>
</dbReference>
<keyword evidence="9 12" id="KW-1133">Transmembrane helix</keyword>
<keyword evidence="16" id="KW-1185">Reference proteome</keyword>
<comment type="similarity">
    <text evidence="2">Belongs to the MotA family.</text>
</comment>
<feature type="transmembrane region" description="Helical" evidence="12">
    <location>
        <begin position="178"/>
        <end position="201"/>
    </location>
</feature>
<dbReference type="NCBIfam" id="NF005997">
    <property type="entry name" value="PRK08124.1"/>
    <property type="match status" value="1"/>
</dbReference>
<name>A0A9X0YU32_9BACI</name>
<evidence type="ECO:0000256" key="4">
    <source>
        <dbReference type="ARBA" id="ARBA00022475"/>
    </source>
</evidence>
<evidence type="ECO:0000313" key="16">
    <source>
        <dbReference type="Proteomes" id="UP001138793"/>
    </source>
</evidence>
<keyword evidence="3" id="KW-0813">Transport</keyword>
<dbReference type="GO" id="GO:1902600">
    <property type="term" value="P:proton transmembrane transport"/>
    <property type="evidence" value="ECO:0007669"/>
    <property type="project" value="UniProtKB-KW"/>
</dbReference>
<keyword evidence="6 12" id="KW-0812">Transmembrane</keyword>
<dbReference type="PANTHER" id="PTHR30433:SF3">
    <property type="entry name" value="MOTILITY PROTEIN A"/>
    <property type="match status" value="1"/>
</dbReference>
<dbReference type="InterPro" id="IPR000540">
    <property type="entry name" value="Flag_MotA_CS"/>
</dbReference>
<keyword evidence="10" id="KW-0406">Ion transport</keyword>
<evidence type="ECO:0000256" key="11">
    <source>
        <dbReference type="ARBA" id="ARBA00023136"/>
    </source>
</evidence>
<evidence type="ECO:0000313" key="15">
    <source>
        <dbReference type="EMBL" id="MBP2078870.1"/>
    </source>
</evidence>
<feature type="domain" description="MotA/TolQ/ExbB proton channel" evidence="13">
    <location>
        <begin position="101"/>
        <end position="220"/>
    </location>
</feature>
<accession>A0A9X0YU32</accession>
<evidence type="ECO:0000256" key="7">
    <source>
        <dbReference type="ARBA" id="ARBA00022779"/>
    </source>
</evidence>
<sequence>MDKTSIIGLILGLIAVGVGMVLKGVGVTALINPAALLIILLGTVAAVTIAFPTSTLKNVPTLFKILFTETNKTDTRQLVEMFSSWADQTRREGILSLEQQVNEVEDPFLASGLQLAIDGQSPDFIKDIMLEKISAMEQRHEEGAAVFSQAGTYAPTLGVLGAVIGLIAALGDMSNIEALGAAISAAFIATLLGIFTGYVLWHPFANKLREKSKKEVLQKEIMVEGILSITTGDSQLIVREKLGSLLSSKELAAMKQVNSDE</sequence>
<dbReference type="PROSITE" id="PS01307">
    <property type="entry name" value="MOTA"/>
    <property type="match status" value="1"/>
</dbReference>
<dbReference type="GO" id="GO:0071978">
    <property type="term" value="P:bacterial-type flagellum-dependent swarming motility"/>
    <property type="evidence" value="ECO:0007669"/>
    <property type="project" value="InterPro"/>
</dbReference>
<dbReference type="InterPro" id="IPR002898">
    <property type="entry name" value="MotA_ExbB_proton_chnl"/>
</dbReference>
<dbReference type="InterPro" id="IPR046786">
    <property type="entry name" value="MotA_N"/>
</dbReference>
<evidence type="ECO:0000259" key="14">
    <source>
        <dbReference type="Pfam" id="PF20560"/>
    </source>
</evidence>
<evidence type="ECO:0000256" key="8">
    <source>
        <dbReference type="ARBA" id="ARBA00022781"/>
    </source>
</evidence>